<name>A0ABU6QVX2_9FABA</name>
<feature type="region of interest" description="Disordered" evidence="1">
    <location>
        <begin position="198"/>
        <end position="237"/>
    </location>
</feature>
<dbReference type="EMBL" id="JASCZI010001922">
    <property type="protein sequence ID" value="MED6115641.1"/>
    <property type="molecule type" value="Genomic_DNA"/>
</dbReference>
<evidence type="ECO:0000313" key="2">
    <source>
        <dbReference type="EMBL" id="MED6115641.1"/>
    </source>
</evidence>
<gene>
    <name evidence="2" type="ORF">PIB30_092611</name>
</gene>
<comment type="caution">
    <text evidence="2">The sequence shown here is derived from an EMBL/GenBank/DDBJ whole genome shotgun (WGS) entry which is preliminary data.</text>
</comment>
<dbReference type="Proteomes" id="UP001341840">
    <property type="component" value="Unassembled WGS sequence"/>
</dbReference>
<sequence length="237" mass="26044">MELISRQSTPRRLNYTDGQAVYDYVVVIFRKFANFTDDLIKSFSLLPFSLTTAPNPHSLLIFSLLGAPFAVPSSPLYSCDIGSVLPLSSLFWRVGIVRCCAVFEVAHFYPTLIRLDVFIAELKRLQEERQAIIDAGGPKPPRSTNPEDDDIASGPPELRKQVSLLNREISQQAEAHAQSLAAVEAVCAEKLPDADAEQQIFFNGDACHASPTPPPPPPPRPDQGTSSPQPEDDPNYV</sequence>
<proteinExistence type="predicted"/>
<reference evidence="2 3" key="1">
    <citation type="journal article" date="2023" name="Plants (Basel)">
        <title>Bridging the Gap: Combining Genomics and Transcriptomics Approaches to Understand Stylosanthes scabra, an Orphan Legume from the Brazilian Caatinga.</title>
        <authorList>
            <person name="Ferreira-Neto J.R.C."/>
            <person name="da Silva M.D."/>
            <person name="Binneck E."/>
            <person name="de Melo N.F."/>
            <person name="da Silva R.H."/>
            <person name="de Melo A.L.T.M."/>
            <person name="Pandolfi V."/>
            <person name="Bustamante F.O."/>
            <person name="Brasileiro-Vidal A.C."/>
            <person name="Benko-Iseppon A.M."/>
        </authorList>
    </citation>
    <scope>NUCLEOTIDE SEQUENCE [LARGE SCALE GENOMIC DNA]</scope>
    <source>
        <tissue evidence="2">Leaves</tissue>
    </source>
</reference>
<accession>A0ABU6QVX2</accession>
<feature type="region of interest" description="Disordered" evidence="1">
    <location>
        <begin position="132"/>
        <end position="156"/>
    </location>
</feature>
<evidence type="ECO:0000256" key="1">
    <source>
        <dbReference type="SAM" id="MobiDB-lite"/>
    </source>
</evidence>
<protein>
    <submittedName>
        <fullName evidence="2">Uncharacterized protein</fullName>
    </submittedName>
</protein>
<feature type="compositionally biased region" description="Pro residues" evidence="1">
    <location>
        <begin position="211"/>
        <end position="221"/>
    </location>
</feature>
<keyword evidence="3" id="KW-1185">Reference proteome</keyword>
<organism evidence="2 3">
    <name type="scientific">Stylosanthes scabra</name>
    <dbReference type="NCBI Taxonomy" id="79078"/>
    <lineage>
        <taxon>Eukaryota</taxon>
        <taxon>Viridiplantae</taxon>
        <taxon>Streptophyta</taxon>
        <taxon>Embryophyta</taxon>
        <taxon>Tracheophyta</taxon>
        <taxon>Spermatophyta</taxon>
        <taxon>Magnoliopsida</taxon>
        <taxon>eudicotyledons</taxon>
        <taxon>Gunneridae</taxon>
        <taxon>Pentapetalae</taxon>
        <taxon>rosids</taxon>
        <taxon>fabids</taxon>
        <taxon>Fabales</taxon>
        <taxon>Fabaceae</taxon>
        <taxon>Papilionoideae</taxon>
        <taxon>50 kb inversion clade</taxon>
        <taxon>dalbergioids sensu lato</taxon>
        <taxon>Dalbergieae</taxon>
        <taxon>Pterocarpus clade</taxon>
        <taxon>Stylosanthes</taxon>
    </lineage>
</organism>
<evidence type="ECO:0000313" key="3">
    <source>
        <dbReference type="Proteomes" id="UP001341840"/>
    </source>
</evidence>